<reference evidence="3" key="1">
    <citation type="submission" date="2016-10" db="EMBL/GenBank/DDBJ databases">
        <authorList>
            <person name="Varghese N."/>
            <person name="Submissions S."/>
        </authorList>
    </citation>
    <scope>NUCLEOTIDE SEQUENCE [LARGE SCALE GENOMIC DNA]</scope>
    <source>
        <strain evidence="3">DSM 44675</strain>
    </source>
</reference>
<feature type="domain" description="SnoaL-like" evidence="1">
    <location>
        <begin position="8"/>
        <end position="108"/>
    </location>
</feature>
<evidence type="ECO:0000259" key="1">
    <source>
        <dbReference type="Pfam" id="PF12680"/>
    </source>
</evidence>
<gene>
    <name evidence="2" type="ORF">SAMN05444583_105180</name>
</gene>
<dbReference type="InterPro" id="IPR037401">
    <property type="entry name" value="SnoaL-like"/>
</dbReference>
<proteinExistence type="predicted"/>
<dbReference type="AlphaFoldDB" id="A0A1H7LXK4"/>
<dbReference type="SUPFAM" id="SSF54427">
    <property type="entry name" value="NTF2-like"/>
    <property type="match status" value="1"/>
</dbReference>
<dbReference type="InterPro" id="IPR032710">
    <property type="entry name" value="NTF2-like_dom_sf"/>
</dbReference>
<dbReference type="Proteomes" id="UP000198677">
    <property type="component" value="Unassembled WGS sequence"/>
</dbReference>
<protein>
    <submittedName>
        <fullName evidence="2">SnoaL-like domain-containing protein</fullName>
    </submittedName>
</protein>
<dbReference type="EMBL" id="FOAW01000005">
    <property type="protein sequence ID" value="SEL03612.1"/>
    <property type="molecule type" value="Genomic_DNA"/>
</dbReference>
<name>A0A1H7LXK4_9NOCA</name>
<evidence type="ECO:0000313" key="2">
    <source>
        <dbReference type="EMBL" id="SEL03612.1"/>
    </source>
</evidence>
<organism evidence="2 3">
    <name type="scientific">Rhodococcus maanshanensis</name>
    <dbReference type="NCBI Taxonomy" id="183556"/>
    <lineage>
        <taxon>Bacteria</taxon>
        <taxon>Bacillati</taxon>
        <taxon>Actinomycetota</taxon>
        <taxon>Actinomycetes</taxon>
        <taxon>Mycobacteriales</taxon>
        <taxon>Nocardiaceae</taxon>
        <taxon>Rhodococcus</taxon>
    </lineage>
</organism>
<sequence length="120" mass="13055">MTFENLAAQYIAVWNETDADRRRAAIDALWAPDGRYVDPMAAASGRAEIDATIGAVQQQFAGMSFRLNGPVDGHHDQARFGWQLGPAGAEDLIEGFDVIERDADGRLIHVLGFLDKVPSA</sequence>
<dbReference type="OrthoDB" id="9808719at2"/>
<dbReference type="RefSeq" id="WP_027501470.1">
    <property type="nucleotide sequence ID" value="NZ_FOAW01000005.1"/>
</dbReference>
<accession>A0A1H7LXK4</accession>
<evidence type="ECO:0000313" key="3">
    <source>
        <dbReference type="Proteomes" id="UP000198677"/>
    </source>
</evidence>
<keyword evidence="3" id="KW-1185">Reference proteome</keyword>
<dbReference type="Gene3D" id="3.10.450.50">
    <property type="match status" value="1"/>
</dbReference>
<dbReference type="Pfam" id="PF12680">
    <property type="entry name" value="SnoaL_2"/>
    <property type="match status" value="1"/>
</dbReference>